<organism evidence="2">
    <name type="scientific">Leptosphaeria maculans (strain JN3 / isolate v23.1.3 / race Av1-4-5-6-7-8)</name>
    <name type="common">Blackleg fungus</name>
    <name type="synonym">Phoma lingam</name>
    <dbReference type="NCBI Taxonomy" id="985895"/>
    <lineage>
        <taxon>Eukaryota</taxon>
        <taxon>Fungi</taxon>
        <taxon>Dikarya</taxon>
        <taxon>Ascomycota</taxon>
        <taxon>Pezizomycotina</taxon>
        <taxon>Dothideomycetes</taxon>
        <taxon>Pleosporomycetidae</taxon>
        <taxon>Pleosporales</taxon>
        <taxon>Pleosporineae</taxon>
        <taxon>Leptosphaeriaceae</taxon>
        <taxon>Plenodomus</taxon>
        <taxon>Plenodomus lingam/Leptosphaeria maculans species complex</taxon>
    </lineage>
</organism>
<evidence type="ECO:0000313" key="2">
    <source>
        <dbReference type="Proteomes" id="UP000002668"/>
    </source>
</evidence>
<gene>
    <name evidence="1" type="ORF">LEMA_uP044330.1</name>
</gene>
<keyword evidence="2" id="KW-1185">Reference proteome</keyword>
<dbReference type="InParanoid" id="E4ZPZ7"/>
<dbReference type="VEuPathDB" id="FungiDB:LEMA_uP044330.1"/>
<sequence length="50" mass="5671">MTATPQAPTHASPPIILRRCYKTTNQFPPARFVWLLYAPPPFTFHLACLS</sequence>
<dbReference type="HOGENOM" id="CLU_3125338_0_0_1"/>
<proteinExistence type="predicted"/>
<dbReference type="AlphaFoldDB" id="E4ZPZ7"/>
<protein>
    <submittedName>
        <fullName evidence="1">Predicted protein</fullName>
    </submittedName>
</protein>
<accession>E4ZPZ7</accession>
<dbReference type="Proteomes" id="UP000002668">
    <property type="component" value="Genome"/>
</dbReference>
<name>E4ZPZ7_LEPMJ</name>
<reference evidence="2" key="1">
    <citation type="journal article" date="2011" name="Nat. Commun.">
        <title>Effector diversification within compartments of the Leptosphaeria maculans genome affected by Repeat-Induced Point mutations.</title>
        <authorList>
            <person name="Rouxel T."/>
            <person name="Grandaubert J."/>
            <person name="Hane J.K."/>
            <person name="Hoede C."/>
            <person name="van de Wouw A.P."/>
            <person name="Couloux A."/>
            <person name="Dominguez V."/>
            <person name="Anthouard V."/>
            <person name="Bally P."/>
            <person name="Bourras S."/>
            <person name="Cozijnsen A.J."/>
            <person name="Ciuffetti L.M."/>
            <person name="Degrave A."/>
            <person name="Dilmaghani A."/>
            <person name="Duret L."/>
            <person name="Fudal I."/>
            <person name="Goodwin S.B."/>
            <person name="Gout L."/>
            <person name="Glaser N."/>
            <person name="Linglin J."/>
            <person name="Kema G.H.J."/>
            <person name="Lapalu N."/>
            <person name="Lawrence C.B."/>
            <person name="May K."/>
            <person name="Meyer M."/>
            <person name="Ollivier B."/>
            <person name="Poulain J."/>
            <person name="Schoch C.L."/>
            <person name="Simon A."/>
            <person name="Spatafora J.W."/>
            <person name="Stachowiak A."/>
            <person name="Turgeon B.G."/>
            <person name="Tyler B.M."/>
            <person name="Vincent D."/>
            <person name="Weissenbach J."/>
            <person name="Amselem J."/>
            <person name="Quesneville H."/>
            <person name="Oliver R.P."/>
            <person name="Wincker P."/>
            <person name="Balesdent M.-H."/>
            <person name="Howlett B.J."/>
        </authorList>
    </citation>
    <scope>NUCLEOTIDE SEQUENCE [LARGE SCALE GENOMIC DNA]</scope>
    <source>
        <strain evidence="2">JN3 / isolate v23.1.3 / race Av1-4-5-6-7-8</strain>
    </source>
</reference>
<evidence type="ECO:0000313" key="1">
    <source>
        <dbReference type="EMBL" id="CBX93532.1"/>
    </source>
</evidence>
<dbReference type="EMBL" id="FP929105">
    <property type="protein sequence ID" value="CBX93532.1"/>
    <property type="molecule type" value="Genomic_DNA"/>
</dbReference>